<feature type="transmembrane region" description="Helical" evidence="1">
    <location>
        <begin position="37"/>
        <end position="56"/>
    </location>
</feature>
<accession>A0A7X0RQZ5</accession>
<dbReference type="RefSeq" id="WP_185143501.1">
    <property type="nucleotide sequence ID" value="NZ_JACJVP010000024.1"/>
</dbReference>
<feature type="transmembrane region" description="Helical" evidence="1">
    <location>
        <begin position="12"/>
        <end position="31"/>
    </location>
</feature>
<protein>
    <submittedName>
        <fullName evidence="2">Uncharacterized protein</fullName>
    </submittedName>
</protein>
<keyword evidence="1" id="KW-0812">Transmembrane</keyword>
<sequence length="248" mass="27117">MSQPRSYFRIDTFIYVLALIVTVAAVFLTGLPVYRPGHFIFTVGSLLLAETAAYGYSRYMSSIKRSFGKTGPSYLGYGTVIVLYFIAVLGIIVLFSIMLDVSTGSYALIHLIALAIAGILGGFMAFSVKNAEEQEDEAAASVQWVSGMLQSLLSAKLHLNAVSDASAVPLKRSVEELEEKVRYSDPVTHPSMRDTDQLLLQRVQLLADDIQLLGGGLNVAEQSEPLARRVGELSNQVTLRNQQLIQLK</sequence>
<reference evidence="2 3" key="1">
    <citation type="submission" date="2020-08" db="EMBL/GenBank/DDBJ databases">
        <title>Cohnella phylogeny.</title>
        <authorList>
            <person name="Dunlap C."/>
        </authorList>
    </citation>
    <scope>NUCLEOTIDE SEQUENCE [LARGE SCALE GENOMIC DNA]</scope>
    <source>
        <strain evidence="2 3">DSM 28246</strain>
    </source>
</reference>
<organism evidence="2 3">
    <name type="scientific">Cohnella nanjingensis</name>
    <dbReference type="NCBI Taxonomy" id="1387779"/>
    <lineage>
        <taxon>Bacteria</taxon>
        <taxon>Bacillati</taxon>
        <taxon>Bacillota</taxon>
        <taxon>Bacilli</taxon>
        <taxon>Bacillales</taxon>
        <taxon>Paenibacillaceae</taxon>
        <taxon>Cohnella</taxon>
    </lineage>
</organism>
<keyword evidence="1" id="KW-0472">Membrane</keyword>
<dbReference type="AlphaFoldDB" id="A0A7X0RQZ5"/>
<keyword evidence="3" id="KW-1185">Reference proteome</keyword>
<gene>
    <name evidence="2" type="ORF">H7C19_15235</name>
</gene>
<comment type="caution">
    <text evidence="2">The sequence shown here is derived from an EMBL/GenBank/DDBJ whole genome shotgun (WGS) entry which is preliminary data.</text>
</comment>
<evidence type="ECO:0000256" key="1">
    <source>
        <dbReference type="SAM" id="Phobius"/>
    </source>
</evidence>
<dbReference type="Proteomes" id="UP000547209">
    <property type="component" value="Unassembled WGS sequence"/>
</dbReference>
<proteinExistence type="predicted"/>
<keyword evidence="1" id="KW-1133">Transmembrane helix</keyword>
<evidence type="ECO:0000313" key="3">
    <source>
        <dbReference type="Proteomes" id="UP000547209"/>
    </source>
</evidence>
<feature type="transmembrane region" description="Helical" evidence="1">
    <location>
        <begin position="105"/>
        <end position="126"/>
    </location>
</feature>
<name>A0A7X0RQZ5_9BACL</name>
<evidence type="ECO:0000313" key="2">
    <source>
        <dbReference type="EMBL" id="MBB6672032.1"/>
    </source>
</evidence>
<feature type="transmembrane region" description="Helical" evidence="1">
    <location>
        <begin position="77"/>
        <end position="99"/>
    </location>
</feature>
<dbReference type="EMBL" id="JACJVP010000024">
    <property type="protein sequence ID" value="MBB6672032.1"/>
    <property type="molecule type" value="Genomic_DNA"/>
</dbReference>